<evidence type="ECO:0000313" key="1">
    <source>
        <dbReference type="EMBL" id="PWY93787.1"/>
    </source>
</evidence>
<dbReference type="Proteomes" id="UP000246702">
    <property type="component" value="Unassembled WGS sequence"/>
</dbReference>
<dbReference type="AlphaFoldDB" id="A0A317X885"/>
<dbReference type="GeneID" id="37111173"/>
<name>A0A317X885_9EURO</name>
<evidence type="ECO:0000313" key="2">
    <source>
        <dbReference type="Proteomes" id="UP000246702"/>
    </source>
</evidence>
<reference evidence="1 2" key="1">
    <citation type="submission" date="2016-12" db="EMBL/GenBank/DDBJ databases">
        <title>The genomes of Aspergillus section Nigri reveals drivers in fungal speciation.</title>
        <authorList>
            <consortium name="DOE Joint Genome Institute"/>
            <person name="Vesth T.C."/>
            <person name="Nybo J."/>
            <person name="Theobald S."/>
            <person name="Brandl J."/>
            <person name="Frisvad J.C."/>
            <person name="Nielsen K.F."/>
            <person name="Lyhne E.K."/>
            <person name="Kogle M.E."/>
            <person name="Kuo A."/>
            <person name="Riley R."/>
            <person name="Clum A."/>
            <person name="Nolan M."/>
            <person name="Lipzen A."/>
            <person name="Salamov A."/>
            <person name="Henrissat B."/>
            <person name="Wiebenga A."/>
            <person name="De Vries R.P."/>
            <person name="Grigoriev I.V."/>
            <person name="Mortensen U.H."/>
            <person name="Andersen M.R."/>
            <person name="Baker S.E."/>
        </authorList>
    </citation>
    <scope>NUCLEOTIDE SEQUENCE [LARGE SCALE GENOMIC DNA]</scope>
    <source>
        <strain evidence="1 2">CBS 115572</strain>
    </source>
</reference>
<dbReference type="OrthoDB" id="10544325at2759"/>
<organism evidence="1 2">
    <name type="scientific">Aspergillus sclerotioniger CBS 115572</name>
    <dbReference type="NCBI Taxonomy" id="1450535"/>
    <lineage>
        <taxon>Eukaryota</taxon>
        <taxon>Fungi</taxon>
        <taxon>Dikarya</taxon>
        <taxon>Ascomycota</taxon>
        <taxon>Pezizomycotina</taxon>
        <taxon>Eurotiomycetes</taxon>
        <taxon>Eurotiomycetidae</taxon>
        <taxon>Eurotiales</taxon>
        <taxon>Aspergillaceae</taxon>
        <taxon>Aspergillus</taxon>
        <taxon>Aspergillus subgen. Circumdati</taxon>
    </lineage>
</organism>
<dbReference type="EMBL" id="MSFK01000006">
    <property type="protein sequence ID" value="PWY93787.1"/>
    <property type="molecule type" value="Genomic_DNA"/>
</dbReference>
<gene>
    <name evidence="1" type="ORF">BO94DRAFT_487264</name>
</gene>
<protein>
    <submittedName>
        <fullName evidence="1">Uncharacterized protein</fullName>
    </submittedName>
</protein>
<comment type="caution">
    <text evidence="1">The sequence shown here is derived from an EMBL/GenBank/DDBJ whole genome shotgun (WGS) entry which is preliminary data.</text>
</comment>
<keyword evidence="2" id="KW-1185">Reference proteome</keyword>
<accession>A0A317X885</accession>
<proteinExistence type="predicted"/>
<sequence>MVFGSSLPFALCPLDFRLLARTAHCPRSISLSSTPDGRARLLEVRRRWSMALPSRVDPGTRNILFL</sequence>
<dbReference type="RefSeq" id="XP_025470548.1">
    <property type="nucleotide sequence ID" value="XM_025609030.1"/>
</dbReference>